<keyword evidence="3" id="KW-1185">Reference proteome</keyword>
<organism evidence="2">
    <name type="scientific">Oryza nivara</name>
    <name type="common">Indian wild rice</name>
    <name type="synonym">Oryza sativa f. spontanea</name>
    <dbReference type="NCBI Taxonomy" id="4536"/>
    <lineage>
        <taxon>Eukaryota</taxon>
        <taxon>Viridiplantae</taxon>
        <taxon>Streptophyta</taxon>
        <taxon>Embryophyta</taxon>
        <taxon>Tracheophyta</taxon>
        <taxon>Spermatophyta</taxon>
        <taxon>Magnoliopsida</taxon>
        <taxon>Liliopsida</taxon>
        <taxon>Poales</taxon>
        <taxon>Poaceae</taxon>
        <taxon>BOP clade</taxon>
        <taxon>Oryzoideae</taxon>
        <taxon>Oryzeae</taxon>
        <taxon>Oryzinae</taxon>
        <taxon>Oryza</taxon>
    </lineage>
</organism>
<dbReference type="HOGENOM" id="CLU_1550024_0_0_1"/>
<dbReference type="Gramene" id="ONIVA11G11820.1">
    <property type="protein sequence ID" value="ONIVA11G11820.1"/>
    <property type="gene ID" value="ONIVA11G11820"/>
</dbReference>
<dbReference type="EnsemblPlants" id="ONIVA11G11820.1">
    <property type="protein sequence ID" value="ONIVA11G11820.1"/>
    <property type="gene ID" value="ONIVA11G11820"/>
</dbReference>
<reference evidence="2" key="1">
    <citation type="submission" date="2015-04" db="UniProtKB">
        <authorList>
            <consortium name="EnsemblPlants"/>
        </authorList>
    </citation>
    <scope>IDENTIFICATION</scope>
    <source>
        <strain evidence="2">SL10</strain>
    </source>
</reference>
<evidence type="ECO:0000256" key="1">
    <source>
        <dbReference type="SAM" id="MobiDB-lite"/>
    </source>
</evidence>
<evidence type="ECO:0000313" key="3">
    <source>
        <dbReference type="Proteomes" id="UP000006591"/>
    </source>
</evidence>
<reference evidence="2" key="2">
    <citation type="submission" date="2018-04" db="EMBL/GenBank/DDBJ databases">
        <title>OnivRS2 (Oryza nivara Reference Sequence Version 2).</title>
        <authorList>
            <person name="Zhang J."/>
            <person name="Kudrna D."/>
            <person name="Lee S."/>
            <person name="Talag J."/>
            <person name="Rajasekar S."/>
            <person name="Welchert J."/>
            <person name="Hsing Y.-I."/>
            <person name="Wing R.A."/>
        </authorList>
    </citation>
    <scope>NUCLEOTIDE SEQUENCE [LARGE SCALE GENOMIC DNA]</scope>
    <source>
        <strain evidence="2">SL10</strain>
    </source>
</reference>
<dbReference type="Proteomes" id="UP000006591">
    <property type="component" value="Chromosome 11"/>
</dbReference>
<sequence>MAKSTEATAQRPQAQQHQNNIPQAQWSQQIPYVRAYCCSSPFICRMATRRWTKHPTVASLRRPQPLAADSQVRRRCTCGTTAWPSRTGMTANDWRQGRSNAASKLCTVVVAVERRKLLHGSQQRDWREGGNSVEEVPGEGVVGHELDDEKPLVAVAAVANEVGHPPVPQLTVF</sequence>
<protein>
    <submittedName>
        <fullName evidence="2">Uncharacterized protein</fullName>
    </submittedName>
</protein>
<name>A0A0E0J1H4_ORYNI</name>
<proteinExistence type="predicted"/>
<evidence type="ECO:0000313" key="2">
    <source>
        <dbReference type="EnsemblPlants" id="ONIVA11G11820.1"/>
    </source>
</evidence>
<dbReference type="AlphaFoldDB" id="A0A0E0J1H4"/>
<feature type="region of interest" description="Disordered" evidence="1">
    <location>
        <begin position="1"/>
        <end position="22"/>
    </location>
</feature>
<accession>A0A0E0J1H4</accession>